<feature type="domain" description="ParB-like N-terminal" evidence="2">
    <location>
        <begin position="33"/>
        <end position="117"/>
    </location>
</feature>
<dbReference type="Proteomes" id="UP000318186">
    <property type="component" value="Unassembled WGS sequence"/>
</dbReference>
<name>A0A561V6F5_9ACTN</name>
<evidence type="ECO:0000313" key="4">
    <source>
        <dbReference type="Proteomes" id="UP000318186"/>
    </source>
</evidence>
<dbReference type="AlphaFoldDB" id="A0A561V6F5"/>
<sequence length="346" mass="37688">MPVNTSRSTLEAGTSTGVQPCTQSPSDRDDVVVQLPLSAIRDADSPRSAGVDLAYARSMAEIEADLPPIVVHRETMRVIDGMHRLTAARLRGEQEIRAQLFDGDDHEAFLVAVRLNVSHGMPLTLADRRAAAVRIIRSHPQLSDRAIAFTSGLAAKTVGSLRRGIDSPPVEARIGRDGRVRPINGAAGRQAAAELIAVHPEATLRRIAQEAGISVETARSVRARLRAGEDPVLDRRTRPERGDRDVDRQMTVKLPEADPSQELRSLLDSIQRDPSLRYTESGRVLLRWLGPRVLVPDEIPLTLSHIPPHSRLNLTSLARSCAAAWIQLAMGLEDEYGNTAVGELSG</sequence>
<evidence type="ECO:0000256" key="1">
    <source>
        <dbReference type="SAM" id="MobiDB-lite"/>
    </source>
</evidence>
<comment type="caution">
    <text evidence="3">The sequence shown here is derived from an EMBL/GenBank/DDBJ whole genome shotgun (WGS) entry which is preliminary data.</text>
</comment>
<dbReference type="SMART" id="SM00470">
    <property type="entry name" value="ParB"/>
    <property type="match status" value="1"/>
</dbReference>
<reference evidence="3 4" key="1">
    <citation type="submission" date="2019-06" db="EMBL/GenBank/DDBJ databases">
        <title>Sequencing the genomes of 1000 actinobacteria strains.</title>
        <authorList>
            <person name="Klenk H.-P."/>
        </authorList>
    </citation>
    <scope>NUCLEOTIDE SEQUENCE [LARGE SCALE GENOMIC DNA]</scope>
    <source>
        <strain evidence="3 4">DSM 42059</strain>
    </source>
</reference>
<feature type="region of interest" description="Disordered" evidence="1">
    <location>
        <begin position="1"/>
        <end position="28"/>
    </location>
</feature>
<dbReference type="SUPFAM" id="SSF110849">
    <property type="entry name" value="ParB/Sulfiredoxin"/>
    <property type="match status" value="1"/>
</dbReference>
<feature type="compositionally biased region" description="Polar residues" evidence="1">
    <location>
        <begin position="1"/>
        <end position="25"/>
    </location>
</feature>
<proteinExistence type="predicted"/>
<evidence type="ECO:0000313" key="3">
    <source>
        <dbReference type="EMBL" id="TWG07184.1"/>
    </source>
</evidence>
<protein>
    <submittedName>
        <fullName evidence="3">ParB-like chromosome segregation protein Spo0J</fullName>
    </submittedName>
</protein>
<accession>A0A561V6F5</accession>
<dbReference type="EMBL" id="VIWW01000001">
    <property type="protein sequence ID" value="TWG07184.1"/>
    <property type="molecule type" value="Genomic_DNA"/>
</dbReference>
<gene>
    <name evidence="3" type="ORF">FHX80_115689</name>
</gene>
<organism evidence="3 4">
    <name type="scientific">Streptomyces brevispora</name>
    <dbReference type="NCBI Taxonomy" id="887462"/>
    <lineage>
        <taxon>Bacteria</taxon>
        <taxon>Bacillati</taxon>
        <taxon>Actinomycetota</taxon>
        <taxon>Actinomycetes</taxon>
        <taxon>Kitasatosporales</taxon>
        <taxon>Streptomycetaceae</taxon>
        <taxon>Streptomyces</taxon>
    </lineage>
</organism>
<evidence type="ECO:0000259" key="2">
    <source>
        <dbReference type="SMART" id="SM00470"/>
    </source>
</evidence>
<dbReference type="InterPro" id="IPR036086">
    <property type="entry name" value="ParB/Sulfiredoxin_sf"/>
</dbReference>
<dbReference type="Gene3D" id="3.90.1530.10">
    <property type="entry name" value="Conserved hypothetical protein from pyrococcus furiosus pfu- 392566-001, ParB domain"/>
    <property type="match status" value="1"/>
</dbReference>
<dbReference type="InterPro" id="IPR003115">
    <property type="entry name" value="ParB_N"/>
</dbReference>